<evidence type="ECO:0008006" key="4">
    <source>
        <dbReference type="Google" id="ProtNLM"/>
    </source>
</evidence>
<accession>A0ABW0GZU8</accession>
<dbReference type="EMBL" id="JBHSLL010000023">
    <property type="protein sequence ID" value="MFC5386008.1"/>
    <property type="molecule type" value="Genomic_DNA"/>
</dbReference>
<dbReference type="Proteomes" id="UP001596016">
    <property type="component" value="Unassembled WGS sequence"/>
</dbReference>
<reference evidence="3" key="1">
    <citation type="journal article" date="2019" name="Int. J. Syst. Evol. Microbiol.">
        <title>The Global Catalogue of Microorganisms (GCM) 10K type strain sequencing project: providing services to taxonomists for standard genome sequencing and annotation.</title>
        <authorList>
            <consortium name="The Broad Institute Genomics Platform"/>
            <consortium name="The Broad Institute Genome Sequencing Center for Infectious Disease"/>
            <person name="Wu L."/>
            <person name="Ma J."/>
        </authorList>
    </citation>
    <scope>NUCLEOTIDE SEQUENCE [LARGE SCALE GENOMIC DNA]</scope>
    <source>
        <strain evidence="3">CGMCC 4.1415</strain>
    </source>
</reference>
<proteinExistence type="predicted"/>
<gene>
    <name evidence="2" type="ORF">ACFPLB_08525</name>
</gene>
<organism evidence="2 3">
    <name type="scientific">Aquamicrobium segne</name>
    <dbReference type="NCBI Taxonomy" id="469547"/>
    <lineage>
        <taxon>Bacteria</taxon>
        <taxon>Pseudomonadati</taxon>
        <taxon>Pseudomonadota</taxon>
        <taxon>Alphaproteobacteria</taxon>
        <taxon>Hyphomicrobiales</taxon>
        <taxon>Phyllobacteriaceae</taxon>
        <taxon>Aquamicrobium</taxon>
    </lineage>
</organism>
<sequence length="79" mass="8656">MTRVIYKIVEHDGGFAYQVGSTFSETFADRNSALKAAERAAKEQQISGATNGIAYEDSSGTWHEELSDGSDRPQTEVLE</sequence>
<comment type="caution">
    <text evidence="2">The sequence shown here is derived from an EMBL/GenBank/DDBJ whole genome shotgun (WGS) entry which is preliminary data.</text>
</comment>
<feature type="region of interest" description="Disordered" evidence="1">
    <location>
        <begin position="45"/>
        <end position="79"/>
    </location>
</feature>
<keyword evidence="3" id="KW-1185">Reference proteome</keyword>
<evidence type="ECO:0000313" key="3">
    <source>
        <dbReference type="Proteomes" id="UP001596016"/>
    </source>
</evidence>
<feature type="compositionally biased region" description="Basic and acidic residues" evidence="1">
    <location>
        <begin position="62"/>
        <end position="79"/>
    </location>
</feature>
<protein>
    <recommendedName>
        <fullName evidence="4">DUF2188 domain-containing protein</fullName>
    </recommendedName>
</protein>
<evidence type="ECO:0000313" key="2">
    <source>
        <dbReference type="EMBL" id="MFC5386008.1"/>
    </source>
</evidence>
<evidence type="ECO:0000256" key="1">
    <source>
        <dbReference type="SAM" id="MobiDB-lite"/>
    </source>
</evidence>
<name>A0ABW0GZU8_9HYPH</name>
<dbReference type="RefSeq" id="WP_378228929.1">
    <property type="nucleotide sequence ID" value="NZ_JBHSLL010000023.1"/>
</dbReference>